<dbReference type="InterPro" id="IPR012664">
    <property type="entry name" value="CHP02452"/>
</dbReference>
<dbReference type="EMBL" id="LJZO01000007">
    <property type="protein sequence ID" value="ROW00950.1"/>
    <property type="molecule type" value="Genomic_DNA"/>
</dbReference>
<evidence type="ECO:0000313" key="3">
    <source>
        <dbReference type="EMBL" id="ROW00950.1"/>
    </source>
</evidence>
<feature type="compositionally biased region" description="Polar residues" evidence="1">
    <location>
        <begin position="375"/>
        <end position="387"/>
    </location>
</feature>
<dbReference type="Gene3D" id="3.40.220.10">
    <property type="entry name" value="Leucine Aminopeptidase, subunit E, domain 1"/>
    <property type="match status" value="1"/>
</dbReference>
<dbReference type="NCBIfam" id="TIGR02452">
    <property type="entry name" value="TIGR02452 family protein"/>
    <property type="match status" value="1"/>
</dbReference>
<organism evidence="3 4">
    <name type="scientific">Cytospora chrysosperma</name>
    <name type="common">Cytospora canker fungus</name>
    <name type="synonym">Sphaeria chrysosperma</name>
    <dbReference type="NCBI Taxonomy" id="252740"/>
    <lineage>
        <taxon>Eukaryota</taxon>
        <taxon>Fungi</taxon>
        <taxon>Dikarya</taxon>
        <taxon>Ascomycota</taxon>
        <taxon>Pezizomycotina</taxon>
        <taxon>Sordariomycetes</taxon>
        <taxon>Sordariomycetidae</taxon>
        <taxon>Diaporthales</taxon>
        <taxon>Cytosporaceae</taxon>
        <taxon>Cytospora</taxon>
    </lineage>
</organism>
<evidence type="ECO:0000313" key="4">
    <source>
        <dbReference type="Proteomes" id="UP000284375"/>
    </source>
</evidence>
<keyword evidence="4" id="KW-1185">Reference proteome</keyword>
<sequence>MGRTEPSIGRPPPAFRRDARAKKAKATINKVIPSLLSAHPRARRGIDSADLIVAPKPQLPSKVTGTPSAKTPASAPGPSPPRLTIRACDTLTAAQSLLPSPANTTKKVAILNMASPLSPGGGFLNGATSQEEFLCMRTTLLPSLRDDFYRLPEVGCVFTPDVLVFRDAEGSDLDKKDRWFVDVVSAAMLRLPETEVDESTGRGGYVHQKDRELVVDKMRAIVRVLQARGAQKVVLGAWGCGAYGNPVGEIARAWRRVLVGSGEGKSKGKRKGARSAEPTEAWEGVEEVVFAISDAGMADGFKTAFGDSLEWADEVICQEDPAGDDDAAEETRVRELQERMAELQIRIGRAPTDRMKSGLEAVLAGLKSQIPEHNPVSNCGESGSGSEYNVDEDDDIAENDEDG</sequence>
<feature type="domain" description="Microbial-type PARG catalytic" evidence="2">
    <location>
        <begin position="80"/>
        <end position="167"/>
    </location>
</feature>
<dbReference type="AlphaFoldDB" id="A0A423WCA0"/>
<dbReference type="PANTHER" id="PTHR35596:SF1">
    <property type="entry name" value="MICROBIAL-TYPE PARG CATALYTIC DOMAIN-CONTAINING PROTEIN"/>
    <property type="match status" value="1"/>
</dbReference>
<evidence type="ECO:0000256" key="1">
    <source>
        <dbReference type="SAM" id="MobiDB-lite"/>
    </source>
</evidence>
<dbReference type="SUPFAM" id="SSF52949">
    <property type="entry name" value="Macro domain-like"/>
    <property type="match status" value="1"/>
</dbReference>
<accession>A0A423WCA0</accession>
<protein>
    <recommendedName>
        <fullName evidence="2">Microbial-type PARG catalytic domain-containing protein</fullName>
    </recommendedName>
</protein>
<feature type="region of interest" description="Disordered" evidence="1">
    <location>
        <begin position="368"/>
        <end position="403"/>
    </location>
</feature>
<feature type="region of interest" description="Disordered" evidence="1">
    <location>
        <begin position="1"/>
        <end position="22"/>
    </location>
</feature>
<feature type="region of interest" description="Disordered" evidence="1">
    <location>
        <begin position="57"/>
        <end position="82"/>
    </location>
</feature>
<evidence type="ECO:0000259" key="2">
    <source>
        <dbReference type="Pfam" id="PF10021"/>
    </source>
</evidence>
<dbReference type="Pfam" id="PF10021">
    <property type="entry name" value="PARG_cat_microb"/>
    <property type="match status" value="1"/>
</dbReference>
<feature type="compositionally biased region" description="Polar residues" evidence="1">
    <location>
        <begin position="61"/>
        <end position="71"/>
    </location>
</feature>
<name>A0A423WCA0_CYTCH</name>
<dbReference type="InterPro" id="IPR043472">
    <property type="entry name" value="Macro_dom-like"/>
</dbReference>
<feature type="compositionally biased region" description="Acidic residues" evidence="1">
    <location>
        <begin position="389"/>
        <end position="403"/>
    </location>
</feature>
<proteinExistence type="predicted"/>
<dbReference type="Proteomes" id="UP000284375">
    <property type="component" value="Unassembled WGS sequence"/>
</dbReference>
<dbReference type="STRING" id="252740.A0A423WCA0"/>
<reference evidence="3 4" key="1">
    <citation type="submission" date="2015-09" db="EMBL/GenBank/DDBJ databases">
        <title>Host preference determinants of Valsa canker pathogens revealed by comparative genomics.</title>
        <authorList>
            <person name="Yin Z."/>
            <person name="Huang L."/>
        </authorList>
    </citation>
    <scope>NUCLEOTIDE SEQUENCE [LARGE SCALE GENOMIC DNA]</scope>
    <source>
        <strain evidence="3 4">YSFL</strain>
    </source>
</reference>
<dbReference type="OrthoDB" id="9985428at2759"/>
<comment type="caution">
    <text evidence="3">The sequence shown here is derived from an EMBL/GenBank/DDBJ whole genome shotgun (WGS) entry which is preliminary data.</text>
</comment>
<dbReference type="InterPro" id="IPR019261">
    <property type="entry name" value="PARG_cat_microbial"/>
</dbReference>
<gene>
    <name evidence="3" type="ORF">VSDG_02896</name>
</gene>
<dbReference type="PANTHER" id="PTHR35596">
    <property type="entry name" value="DUF2263 DOMAIN-CONTAINING PROTEIN"/>
    <property type="match status" value="1"/>
</dbReference>